<dbReference type="AlphaFoldDB" id="G1X141"/>
<comment type="caution">
    <text evidence="1">The sequence shown here is derived from an EMBL/GenBank/DDBJ whole genome shotgun (WGS) entry which is preliminary data.</text>
</comment>
<gene>
    <name evidence="1" type="ORF">AOL_s00006g592</name>
</gene>
<dbReference type="Proteomes" id="UP000008784">
    <property type="component" value="Unassembled WGS sequence"/>
</dbReference>
<dbReference type="RefSeq" id="XP_011118203.1">
    <property type="nucleotide sequence ID" value="XM_011119901.1"/>
</dbReference>
<sequence>MPIKERDHVVKSGKCIADNDQVHIFLREHFIHWLDVMSLLGGAFEIIYMFVNLQSKVDASCEWGKFYQALAGYKTVHPSKQVVNQQGASANTFLSCSLLTGVEYCKRAIQTTLGPEILRGPA</sequence>
<dbReference type="HOGENOM" id="CLU_2026161_0_0_1"/>
<keyword evidence="2" id="KW-1185">Reference proteome</keyword>
<protein>
    <submittedName>
        <fullName evidence="1">Uncharacterized protein</fullName>
    </submittedName>
</protein>
<evidence type="ECO:0000313" key="1">
    <source>
        <dbReference type="EMBL" id="EGX53214.1"/>
    </source>
</evidence>
<dbReference type="GeneID" id="22889144"/>
<accession>G1X141</accession>
<name>G1X141_ARTOA</name>
<dbReference type="EMBL" id="ADOT01000014">
    <property type="protein sequence ID" value="EGX53214.1"/>
    <property type="molecule type" value="Genomic_DNA"/>
</dbReference>
<reference evidence="1 2" key="1">
    <citation type="journal article" date="2011" name="PLoS Pathog.">
        <title>Genomic and proteomic analyses of the fungus Arthrobotrys oligospora provide insights into nematode-trap formation.</title>
        <authorList>
            <person name="Yang J."/>
            <person name="Wang L."/>
            <person name="Ji X."/>
            <person name="Feng Y."/>
            <person name="Li X."/>
            <person name="Zou C."/>
            <person name="Xu J."/>
            <person name="Ren Y."/>
            <person name="Mi Q."/>
            <person name="Wu J."/>
            <person name="Liu S."/>
            <person name="Liu Y."/>
            <person name="Huang X."/>
            <person name="Wang H."/>
            <person name="Niu X."/>
            <person name="Li J."/>
            <person name="Liang L."/>
            <person name="Luo Y."/>
            <person name="Ji K."/>
            <person name="Zhou W."/>
            <person name="Yu Z."/>
            <person name="Li G."/>
            <person name="Liu Y."/>
            <person name="Li L."/>
            <person name="Qiao M."/>
            <person name="Feng L."/>
            <person name="Zhang K.-Q."/>
        </authorList>
    </citation>
    <scope>NUCLEOTIDE SEQUENCE [LARGE SCALE GENOMIC DNA]</scope>
    <source>
        <strain evidence="2">ATCC 24927 / CBS 115.81 / DSM 1491</strain>
    </source>
</reference>
<dbReference type="InParanoid" id="G1X141"/>
<dbReference type="OrthoDB" id="538223at2759"/>
<evidence type="ECO:0000313" key="2">
    <source>
        <dbReference type="Proteomes" id="UP000008784"/>
    </source>
</evidence>
<proteinExistence type="predicted"/>
<organism evidence="1 2">
    <name type="scientific">Arthrobotrys oligospora (strain ATCC 24927 / CBS 115.81 / DSM 1491)</name>
    <name type="common">Nematode-trapping fungus</name>
    <name type="synonym">Didymozoophaga oligospora</name>
    <dbReference type="NCBI Taxonomy" id="756982"/>
    <lineage>
        <taxon>Eukaryota</taxon>
        <taxon>Fungi</taxon>
        <taxon>Dikarya</taxon>
        <taxon>Ascomycota</taxon>
        <taxon>Pezizomycotina</taxon>
        <taxon>Orbiliomycetes</taxon>
        <taxon>Orbiliales</taxon>
        <taxon>Orbiliaceae</taxon>
        <taxon>Orbilia</taxon>
        <taxon>Orbilia oligospora</taxon>
    </lineage>
</organism>